<dbReference type="InterPro" id="IPR050491">
    <property type="entry name" value="AmpC-like"/>
</dbReference>
<protein>
    <recommendedName>
        <fullName evidence="2">Beta-lactamase-related domain-containing protein</fullName>
    </recommendedName>
</protein>
<dbReference type="InterPro" id="IPR012338">
    <property type="entry name" value="Beta-lactam/transpept-like"/>
</dbReference>
<comment type="caution">
    <text evidence="3">The sequence shown here is derived from an EMBL/GenBank/DDBJ whole genome shotgun (WGS) entry which is preliminary data.</text>
</comment>
<proteinExistence type="inferred from homology"/>
<dbReference type="Proteomes" id="UP000829685">
    <property type="component" value="Unassembled WGS sequence"/>
</dbReference>
<dbReference type="AlphaFoldDB" id="A0A9P9WWM0"/>
<evidence type="ECO:0000259" key="2">
    <source>
        <dbReference type="Pfam" id="PF00144"/>
    </source>
</evidence>
<gene>
    <name evidence="3" type="ORF">JX265_001982</name>
</gene>
<dbReference type="Gene3D" id="3.40.710.10">
    <property type="entry name" value="DD-peptidase/beta-lactamase superfamily"/>
    <property type="match status" value="1"/>
</dbReference>
<evidence type="ECO:0000256" key="1">
    <source>
        <dbReference type="ARBA" id="ARBA00038215"/>
    </source>
</evidence>
<dbReference type="PANTHER" id="PTHR46825">
    <property type="entry name" value="D-ALANYL-D-ALANINE-CARBOXYPEPTIDASE/ENDOPEPTIDASE AMPH"/>
    <property type="match status" value="1"/>
</dbReference>
<dbReference type="Pfam" id="PF00144">
    <property type="entry name" value="Beta-lactamase"/>
    <property type="match status" value="1"/>
</dbReference>
<evidence type="ECO:0000313" key="4">
    <source>
        <dbReference type="Proteomes" id="UP000829685"/>
    </source>
</evidence>
<accession>A0A9P9WWM0</accession>
<dbReference type="InterPro" id="IPR001466">
    <property type="entry name" value="Beta-lactam-related"/>
</dbReference>
<comment type="similarity">
    <text evidence="1">Belongs to the peptidase S12 family.</text>
</comment>
<reference evidence="3" key="1">
    <citation type="submission" date="2021-03" db="EMBL/GenBank/DDBJ databases">
        <title>Revisited historic fungal species revealed as producer of novel bioactive compounds through whole genome sequencing and comparative genomics.</title>
        <authorList>
            <person name="Vignolle G.A."/>
            <person name="Hochenegger N."/>
            <person name="Mach R.L."/>
            <person name="Mach-Aigner A.R."/>
            <person name="Javad Rahimi M."/>
            <person name="Salim K.A."/>
            <person name="Chan C.M."/>
            <person name="Lim L.B.L."/>
            <person name="Cai F."/>
            <person name="Druzhinina I.S."/>
            <person name="U'Ren J.M."/>
            <person name="Derntl C."/>
        </authorList>
    </citation>
    <scope>NUCLEOTIDE SEQUENCE</scope>
    <source>
        <strain evidence="3">TUCIM 5799</strain>
    </source>
</reference>
<feature type="domain" description="Beta-lactamase-related" evidence="2">
    <location>
        <begin position="26"/>
        <end position="337"/>
    </location>
</feature>
<sequence>MALFSELDKLISSQRDVYVDPSQFFASLGSPSISIAVLDHGDITAQCYSTIGGDASTRFQACSISKSVTALAVMRLVDQGRLKLEDKITHFLPKNIVENLGPAALVEEITIEQILSHTAGLTTSGFEGYSGVDHPSPTEVVLGKRPVNSMPVQAIGIPGRQWSYSGGGYCLLQLALEKLTSQPFVELMDELVLRPLEMNDSNYGTPGDEVDLATPYWTGVTPSPHWHYFPELAAAGLWTTPSDLCKVLHAVQRSLAGSDGAFLKQNTTKRMLTEVASSGMGLGWVAPKDPGTFFGHTGSNDPGYRCVAMGIADITGQGEGFSNGECGIVIMTNSSSGILPGFTALQTINFLKGWRQGATTSQSMAFVTPLKLPNHAIRKDWKDWQGRWVEKSDEWTIEADSDGHPQIRWRERSPIKLFPAAICSTLSAEGESLDLVLDGVGAMVRLAWRDGERSVDYMDGLTYAITELSRAK</sequence>
<evidence type="ECO:0000313" key="3">
    <source>
        <dbReference type="EMBL" id="KAI1880361.1"/>
    </source>
</evidence>
<name>A0A9P9WWM0_9PEZI</name>
<keyword evidence="4" id="KW-1185">Reference proteome</keyword>
<dbReference type="SUPFAM" id="SSF56601">
    <property type="entry name" value="beta-lactamase/transpeptidase-like"/>
    <property type="match status" value="1"/>
</dbReference>
<dbReference type="EMBL" id="JAFIMR010000003">
    <property type="protein sequence ID" value="KAI1880361.1"/>
    <property type="molecule type" value="Genomic_DNA"/>
</dbReference>
<organism evidence="3 4">
    <name type="scientific">Neoarthrinium moseri</name>
    <dbReference type="NCBI Taxonomy" id="1658444"/>
    <lineage>
        <taxon>Eukaryota</taxon>
        <taxon>Fungi</taxon>
        <taxon>Dikarya</taxon>
        <taxon>Ascomycota</taxon>
        <taxon>Pezizomycotina</taxon>
        <taxon>Sordariomycetes</taxon>
        <taxon>Xylariomycetidae</taxon>
        <taxon>Amphisphaeriales</taxon>
        <taxon>Apiosporaceae</taxon>
        <taxon>Neoarthrinium</taxon>
    </lineage>
</organism>
<dbReference type="PANTHER" id="PTHR46825:SF12">
    <property type="entry name" value="PENICILLIN-BINDING PROTEIN 4"/>
    <property type="match status" value="1"/>
</dbReference>